<organism evidence="9 10">
    <name type="scientific">Acidithiobacillus marinus</name>
    <dbReference type="NCBI Taxonomy" id="187490"/>
    <lineage>
        <taxon>Bacteria</taxon>
        <taxon>Pseudomonadati</taxon>
        <taxon>Pseudomonadota</taxon>
        <taxon>Acidithiobacillia</taxon>
        <taxon>Acidithiobacillales</taxon>
        <taxon>Acidithiobacillaceae</taxon>
        <taxon>Acidithiobacillus</taxon>
    </lineage>
</organism>
<evidence type="ECO:0000256" key="3">
    <source>
        <dbReference type="ARBA" id="ARBA00022487"/>
    </source>
</evidence>
<accession>A0A2I1DQW4</accession>
<gene>
    <name evidence="9" type="ORF">B1757_00145</name>
</gene>
<reference evidence="9 10" key="1">
    <citation type="submission" date="2017-03" db="EMBL/GenBank/DDBJ databases">
        <title>Draft genime sequence of the acidophilic sulfur-oxidizing bacterium Acidithiobacillus sp. SH, isolated from seawater.</title>
        <authorList>
            <person name="Sharmin S."/>
            <person name="Tokuhisa M."/>
            <person name="Kanao T."/>
            <person name="Kamimura K."/>
        </authorList>
    </citation>
    <scope>NUCLEOTIDE SEQUENCE [LARGE SCALE GENOMIC DNA]</scope>
    <source>
        <strain evidence="9 10">SH</strain>
    </source>
</reference>
<evidence type="ECO:0000313" key="9">
    <source>
        <dbReference type="EMBL" id="PKY12273.1"/>
    </source>
</evidence>
<evidence type="ECO:0000256" key="4">
    <source>
        <dbReference type="ARBA" id="ARBA00022801"/>
    </source>
</evidence>
<dbReference type="EC" id="3.1.2.12" evidence="2 6"/>
<feature type="active site" description="Charge relay system" evidence="7">
    <location>
        <position position="230"/>
    </location>
</feature>
<evidence type="ECO:0000256" key="2">
    <source>
        <dbReference type="ARBA" id="ARBA00012479"/>
    </source>
</evidence>
<keyword evidence="10" id="KW-1185">Reference proteome</keyword>
<dbReference type="SUPFAM" id="SSF53474">
    <property type="entry name" value="alpha/beta-Hydrolases"/>
    <property type="match status" value="1"/>
</dbReference>
<evidence type="ECO:0000256" key="1">
    <source>
        <dbReference type="ARBA" id="ARBA00005622"/>
    </source>
</evidence>
<comment type="similarity">
    <text evidence="1 8">Belongs to the esterase D family.</text>
</comment>
<dbReference type="GO" id="GO:0052689">
    <property type="term" value="F:carboxylic ester hydrolase activity"/>
    <property type="evidence" value="ECO:0007669"/>
    <property type="project" value="UniProtKB-KW"/>
</dbReference>
<evidence type="ECO:0000313" key="10">
    <source>
        <dbReference type="Proteomes" id="UP000234329"/>
    </source>
</evidence>
<feature type="active site" description="Charge relay system" evidence="7">
    <location>
        <position position="152"/>
    </location>
</feature>
<dbReference type="NCBIfam" id="TIGR02821">
    <property type="entry name" value="fghA_ester_D"/>
    <property type="match status" value="1"/>
</dbReference>
<sequence>MPSQELELLESHACFAGRMERYQHDSRQCQGPMRFSVFIPAHSADETLPVLTFLAGLTCNEETFMIKAGAQRYAAELGLILVAPDTSPRHTGIAGEDDDWDFGTGAGFYLDATATPWDAHYRMFSYVTDELPALIARHFPVQGKAQGICGHSMGGHGALVCGLRKSGQYQSISAFAPVSAPSQTPWGQKAFSSYLGADTGQWQAYDSLALLQEKAGQSHPPILIDQGRADPFLEVELKTGYLEALNDPRLTLRWHDLYDHSYFFISSFISDHLAFHARHLGAVRRSDPHNVR</sequence>
<dbReference type="InParanoid" id="A0A2I1DQW4"/>
<dbReference type="GO" id="GO:0018738">
    <property type="term" value="F:S-formylglutathione hydrolase activity"/>
    <property type="evidence" value="ECO:0007669"/>
    <property type="project" value="UniProtKB-UniRule"/>
</dbReference>
<dbReference type="GO" id="GO:0005829">
    <property type="term" value="C:cytosol"/>
    <property type="evidence" value="ECO:0007669"/>
    <property type="project" value="TreeGrafter"/>
</dbReference>
<protein>
    <recommendedName>
        <fullName evidence="2 6">S-formylglutathione hydrolase</fullName>
        <ecNumber evidence="2 6">3.1.2.12</ecNumber>
    </recommendedName>
</protein>
<dbReference type="InterPro" id="IPR014186">
    <property type="entry name" value="S-formylglutathione_hydrol"/>
</dbReference>
<comment type="catalytic activity">
    <reaction evidence="5 8">
        <text>S-formylglutathione + H2O = formate + glutathione + H(+)</text>
        <dbReference type="Rhea" id="RHEA:14961"/>
        <dbReference type="ChEBI" id="CHEBI:15377"/>
        <dbReference type="ChEBI" id="CHEBI:15378"/>
        <dbReference type="ChEBI" id="CHEBI:15740"/>
        <dbReference type="ChEBI" id="CHEBI:57688"/>
        <dbReference type="ChEBI" id="CHEBI:57925"/>
        <dbReference type="EC" id="3.1.2.12"/>
    </reaction>
</comment>
<dbReference type="AlphaFoldDB" id="A0A2I1DQW4"/>
<dbReference type="OrthoDB" id="5291901at2"/>
<proteinExistence type="inferred from homology"/>
<dbReference type="InterPro" id="IPR029058">
    <property type="entry name" value="AB_hydrolase_fold"/>
</dbReference>
<dbReference type="FunFam" id="3.40.50.1820:FF:000002">
    <property type="entry name" value="S-formylglutathione hydrolase"/>
    <property type="match status" value="1"/>
</dbReference>
<evidence type="ECO:0000256" key="5">
    <source>
        <dbReference type="ARBA" id="ARBA00047590"/>
    </source>
</evidence>
<dbReference type="GO" id="GO:0046294">
    <property type="term" value="P:formaldehyde catabolic process"/>
    <property type="evidence" value="ECO:0007669"/>
    <property type="project" value="InterPro"/>
</dbReference>
<evidence type="ECO:0000256" key="8">
    <source>
        <dbReference type="RuleBase" id="RU363068"/>
    </source>
</evidence>
<feature type="active site" description="Charge relay system" evidence="7">
    <location>
        <position position="260"/>
    </location>
</feature>
<dbReference type="Pfam" id="PF00756">
    <property type="entry name" value="Esterase"/>
    <property type="match status" value="1"/>
</dbReference>
<keyword evidence="3 8" id="KW-0719">Serine esterase</keyword>
<comment type="caution">
    <text evidence="9">The sequence shown here is derived from an EMBL/GenBank/DDBJ whole genome shotgun (WGS) entry which is preliminary data.</text>
</comment>
<dbReference type="PANTHER" id="PTHR10061">
    <property type="entry name" value="S-FORMYLGLUTATHIONE HYDROLASE"/>
    <property type="match status" value="1"/>
</dbReference>
<name>A0A2I1DQW4_9PROT</name>
<dbReference type="FunCoup" id="A0A2I1DQW4">
    <property type="interactions" value="406"/>
</dbReference>
<evidence type="ECO:0000256" key="7">
    <source>
        <dbReference type="PIRSR" id="PIRSR614186-1"/>
    </source>
</evidence>
<dbReference type="Proteomes" id="UP000234329">
    <property type="component" value="Unassembled WGS sequence"/>
</dbReference>
<comment type="function">
    <text evidence="8">Serine hydrolase involved in the detoxification of formaldehyde.</text>
</comment>
<dbReference type="InterPro" id="IPR000801">
    <property type="entry name" value="Esterase-like"/>
</dbReference>
<evidence type="ECO:0000256" key="6">
    <source>
        <dbReference type="NCBIfam" id="TIGR02821"/>
    </source>
</evidence>
<dbReference type="EMBL" id="MXAV01000001">
    <property type="protein sequence ID" value="PKY12273.1"/>
    <property type="molecule type" value="Genomic_DNA"/>
</dbReference>
<keyword evidence="4 8" id="KW-0378">Hydrolase</keyword>
<dbReference type="Gene3D" id="3.40.50.1820">
    <property type="entry name" value="alpha/beta hydrolase"/>
    <property type="match status" value="1"/>
</dbReference>
<dbReference type="PANTHER" id="PTHR10061:SF0">
    <property type="entry name" value="S-FORMYLGLUTATHIONE HYDROLASE"/>
    <property type="match status" value="1"/>
</dbReference>